<evidence type="ECO:0000256" key="5">
    <source>
        <dbReference type="ARBA" id="ARBA00023204"/>
    </source>
</evidence>
<dbReference type="CDD" id="cd06529">
    <property type="entry name" value="S24_LexA-like"/>
    <property type="match status" value="1"/>
</dbReference>
<sequence length="218" mass="23377">MTQKNADFQTRLKEALAASPLSATALADKVGLSKQAISAYTSGVREPKRPTLRALAEALGVGEDWLAGYDAPRARPVPDPFAHIAGLEPMPQLRSVPLLGTIACGTPILAQENIEDQVSVPEYIHADFALRCKGDSMTGAHIRDGDIVYIQAQPDVENGEIAAVLIGEEATLKRVYKSNGQLTLIAENSLYPPMVYAAGQAEEVRILGRAVAFTARVR</sequence>
<dbReference type="PANTHER" id="PTHR33516:SF2">
    <property type="entry name" value="LEXA REPRESSOR-RELATED"/>
    <property type="match status" value="1"/>
</dbReference>
<gene>
    <name evidence="9" type="ORF">H8699_10215</name>
</gene>
<reference evidence="9" key="1">
    <citation type="submission" date="2020-08" db="EMBL/GenBank/DDBJ databases">
        <title>Genome public.</title>
        <authorList>
            <person name="Liu C."/>
            <person name="Sun Q."/>
        </authorList>
    </citation>
    <scope>NUCLEOTIDE SEQUENCE</scope>
    <source>
        <strain evidence="9">NSJ-44</strain>
    </source>
</reference>
<keyword evidence="10" id="KW-1185">Reference proteome</keyword>
<evidence type="ECO:0000313" key="9">
    <source>
        <dbReference type="EMBL" id="MBC8529801.1"/>
    </source>
</evidence>
<dbReference type="PRINTS" id="PR00726">
    <property type="entry name" value="LEXASERPTASE"/>
</dbReference>
<dbReference type="InterPro" id="IPR001387">
    <property type="entry name" value="Cro/C1-type_HTH"/>
</dbReference>
<dbReference type="SUPFAM" id="SSF47413">
    <property type="entry name" value="lambda repressor-like DNA-binding domains"/>
    <property type="match status" value="1"/>
</dbReference>
<keyword evidence="3 7" id="KW-0378">Hydrolase</keyword>
<dbReference type="GO" id="GO:0003677">
    <property type="term" value="F:DNA binding"/>
    <property type="evidence" value="ECO:0007669"/>
    <property type="project" value="InterPro"/>
</dbReference>
<keyword evidence="2" id="KW-0227">DNA damage</keyword>
<dbReference type="Gene3D" id="2.10.109.10">
    <property type="entry name" value="Umud Fragment, subunit A"/>
    <property type="match status" value="1"/>
</dbReference>
<dbReference type="Proteomes" id="UP000654279">
    <property type="component" value="Unassembled WGS sequence"/>
</dbReference>
<evidence type="ECO:0000259" key="8">
    <source>
        <dbReference type="PROSITE" id="PS50943"/>
    </source>
</evidence>
<keyword evidence="4 7" id="KW-0068">Autocatalytic cleavage</keyword>
<dbReference type="PROSITE" id="PS50943">
    <property type="entry name" value="HTH_CROC1"/>
    <property type="match status" value="1"/>
</dbReference>
<dbReference type="Pfam" id="PF00717">
    <property type="entry name" value="Peptidase_S24"/>
    <property type="match status" value="1"/>
</dbReference>
<dbReference type="AlphaFoldDB" id="A0A926D1L6"/>
<evidence type="ECO:0000256" key="7">
    <source>
        <dbReference type="RuleBase" id="RU003991"/>
    </source>
</evidence>
<dbReference type="InterPro" id="IPR010982">
    <property type="entry name" value="Lambda_DNA-bd_dom_sf"/>
</dbReference>
<evidence type="ECO:0000256" key="2">
    <source>
        <dbReference type="ARBA" id="ARBA00022763"/>
    </source>
</evidence>
<dbReference type="GO" id="GO:0016787">
    <property type="term" value="F:hydrolase activity"/>
    <property type="evidence" value="ECO:0007669"/>
    <property type="project" value="UniProtKB-KW"/>
</dbReference>
<proteinExistence type="inferred from homology"/>
<comment type="similarity">
    <text evidence="1 7">Belongs to the peptidase S24 family.</text>
</comment>
<dbReference type="PANTHER" id="PTHR33516">
    <property type="entry name" value="LEXA REPRESSOR"/>
    <property type="match status" value="1"/>
</dbReference>
<name>A0A926D1L6_9FIRM</name>
<evidence type="ECO:0000256" key="4">
    <source>
        <dbReference type="ARBA" id="ARBA00022813"/>
    </source>
</evidence>
<comment type="caution">
    <text evidence="9">The sequence shown here is derived from an EMBL/GenBank/DDBJ whole genome shotgun (WGS) entry which is preliminary data.</text>
</comment>
<keyword evidence="5" id="KW-0234">DNA repair</keyword>
<dbReference type="InterPro" id="IPR036286">
    <property type="entry name" value="LexA/Signal_pep-like_sf"/>
</dbReference>
<dbReference type="InterPro" id="IPR006197">
    <property type="entry name" value="Peptidase_S24_LexA"/>
</dbReference>
<evidence type="ECO:0000256" key="3">
    <source>
        <dbReference type="ARBA" id="ARBA00022801"/>
    </source>
</evidence>
<organism evidence="9 10">
    <name type="scientific">Luoshenia tenuis</name>
    <dbReference type="NCBI Taxonomy" id="2763654"/>
    <lineage>
        <taxon>Bacteria</taxon>
        <taxon>Bacillati</taxon>
        <taxon>Bacillota</taxon>
        <taxon>Clostridia</taxon>
        <taxon>Christensenellales</taxon>
        <taxon>Christensenellaceae</taxon>
        <taxon>Luoshenia</taxon>
    </lineage>
</organism>
<dbReference type="Pfam" id="PF01381">
    <property type="entry name" value="HTH_3"/>
    <property type="match status" value="1"/>
</dbReference>
<keyword evidence="6" id="KW-0742">SOS response</keyword>
<evidence type="ECO:0000256" key="6">
    <source>
        <dbReference type="ARBA" id="ARBA00023236"/>
    </source>
</evidence>
<dbReference type="InterPro" id="IPR050077">
    <property type="entry name" value="LexA_repressor"/>
</dbReference>
<evidence type="ECO:0000313" key="10">
    <source>
        <dbReference type="Proteomes" id="UP000654279"/>
    </source>
</evidence>
<dbReference type="SMART" id="SM00530">
    <property type="entry name" value="HTH_XRE"/>
    <property type="match status" value="1"/>
</dbReference>
<dbReference type="EMBL" id="JACRSO010000004">
    <property type="protein sequence ID" value="MBC8529801.1"/>
    <property type="molecule type" value="Genomic_DNA"/>
</dbReference>
<dbReference type="RefSeq" id="WP_249285612.1">
    <property type="nucleotide sequence ID" value="NZ_JACRSO010000004.1"/>
</dbReference>
<dbReference type="GO" id="GO:0009432">
    <property type="term" value="P:SOS response"/>
    <property type="evidence" value="ECO:0007669"/>
    <property type="project" value="UniProtKB-KW"/>
</dbReference>
<dbReference type="InterPro" id="IPR039418">
    <property type="entry name" value="LexA-like"/>
</dbReference>
<feature type="domain" description="HTH cro/C1-type" evidence="8">
    <location>
        <begin position="12"/>
        <end position="66"/>
    </location>
</feature>
<evidence type="ECO:0000256" key="1">
    <source>
        <dbReference type="ARBA" id="ARBA00007484"/>
    </source>
</evidence>
<accession>A0A926D1L6</accession>
<dbReference type="SUPFAM" id="SSF51306">
    <property type="entry name" value="LexA/Signal peptidase"/>
    <property type="match status" value="1"/>
</dbReference>
<dbReference type="GO" id="GO:0006355">
    <property type="term" value="P:regulation of DNA-templated transcription"/>
    <property type="evidence" value="ECO:0007669"/>
    <property type="project" value="InterPro"/>
</dbReference>
<dbReference type="CDD" id="cd00093">
    <property type="entry name" value="HTH_XRE"/>
    <property type="match status" value="1"/>
</dbReference>
<dbReference type="Gene3D" id="1.10.260.40">
    <property type="entry name" value="lambda repressor-like DNA-binding domains"/>
    <property type="match status" value="1"/>
</dbReference>
<dbReference type="GO" id="GO:0006281">
    <property type="term" value="P:DNA repair"/>
    <property type="evidence" value="ECO:0007669"/>
    <property type="project" value="UniProtKB-KW"/>
</dbReference>
<protein>
    <submittedName>
        <fullName evidence="9">Helix-turn-helix domain-containing protein</fullName>
    </submittedName>
</protein>
<dbReference type="InterPro" id="IPR015927">
    <property type="entry name" value="Peptidase_S24_S26A/B/C"/>
</dbReference>